<dbReference type="InterPro" id="IPR001345">
    <property type="entry name" value="PG/BPGM_mutase_AS"/>
</dbReference>
<comment type="caution">
    <text evidence="1">The sequence shown here is derived from an EMBL/GenBank/DDBJ whole genome shotgun (WGS) entry which is preliminary data.</text>
</comment>
<dbReference type="GO" id="GO:0016791">
    <property type="term" value="F:phosphatase activity"/>
    <property type="evidence" value="ECO:0007669"/>
    <property type="project" value="TreeGrafter"/>
</dbReference>
<dbReference type="PROSITE" id="PS00175">
    <property type="entry name" value="PG_MUTASE"/>
    <property type="match status" value="1"/>
</dbReference>
<dbReference type="PANTHER" id="PTHR48100">
    <property type="entry name" value="BROAD-SPECIFICITY PHOSPHATASE YOR283W-RELATED"/>
    <property type="match status" value="1"/>
</dbReference>
<evidence type="ECO:0000313" key="1">
    <source>
        <dbReference type="EMBL" id="KAH7254362.1"/>
    </source>
</evidence>
<dbReference type="InterPro" id="IPR029033">
    <property type="entry name" value="His_PPase_superfam"/>
</dbReference>
<accession>A0A9P9HCX4</accession>
<dbReference type="Pfam" id="PF00300">
    <property type="entry name" value="His_Phos_1"/>
    <property type="match status" value="1"/>
</dbReference>
<dbReference type="Proteomes" id="UP000720189">
    <property type="component" value="Unassembled WGS sequence"/>
</dbReference>
<dbReference type="CDD" id="cd07067">
    <property type="entry name" value="HP_PGM_like"/>
    <property type="match status" value="1"/>
</dbReference>
<dbReference type="SUPFAM" id="SSF53254">
    <property type="entry name" value="Phosphoglycerate mutase-like"/>
    <property type="match status" value="1"/>
</dbReference>
<evidence type="ECO:0000313" key="2">
    <source>
        <dbReference type="Proteomes" id="UP000720189"/>
    </source>
</evidence>
<dbReference type="SMART" id="SM00855">
    <property type="entry name" value="PGAM"/>
    <property type="match status" value="1"/>
</dbReference>
<gene>
    <name evidence="1" type="ORF">BKA55DRAFT_357340</name>
</gene>
<proteinExistence type="predicted"/>
<name>A0A9P9HCX4_FUSRE</name>
<dbReference type="InterPro" id="IPR050275">
    <property type="entry name" value="PGM_Phosphatase"/>
</dbReference>
<dbReference type="GeneID" id="70215786"/>
<protein>
    <submittedName>
        <fullName evidence="1">Histidine phosphatase superfamily</fullName>
    </submittedName>
</protein>
<dbReference type="GO" id="GO:0005737">
    <property type="term" value="C:cytoplasm"/>
    <property type="evidence" value="ECO:0007669"/>
    <property type="project" value="TreeGrafter"/>
</dbReference>
<reference evidence="1" key="1">
    <citation type="journal article" date="2021" name="Nat. Commun.">
        <title>Genetic determinants of endophytism in the Arabidopsis root mycobiome.</title>
        <authorList>
            <person name="Mesny F."/>
            <person name="Miyauchi S."/>
            <person name="Thiergart T."/>
            <person name="Pickel B."/>
            <person name="Atanasova L."/>
            <person name="Karlsson M."/>
            <person name="Huettel B."/>
            <person name="Barry K.W."/>
            <person name="Haridas S."/>
            <person name="Chen C."/>
            <person name="Bauer D."/>
            <person name="Andreopoulos W."/>
            <person name="Pangilinan J."/>
            <person name="LaButti K."/>
            <person name="Riley R."/>
            <person name="Lipzen A."/>
            <person name="Clum A."/>
            <person name="Drula E."/>
            <person name="Henrissat B."/>
            <person name="Kohler A."/>
            <person name="Grigoriev I.V."/>
            <person name="Martin F.M."/>
            <person name="Hacquard S."/>
        </authorList>
    </citation>
    <scope>NUCLEOTIDE SEQUENCE</scope>
    <source>
        <strain evidence="1">MPI-CAGE-AT-0023</strain>
    </source>
</reference>
<dbReference type="Gene3D" id="3.40.50.1240">
    <property type="entry name" value="Phosphoglycerate mutase-like"/>
    <property type="match status" value="1"/>
</dbReference>
<dbReference type="OrthoDB" id="496981at2759"/>
<dbReference type="EMBL" id="JAGMUX010000007">
    <property type="protein sequence ID" value="KAH7254362.1"/>
    <property type="molecule type" value="Genomic_DNA"/>
</dbReference>
<dbReference type="PANTHER" id="PTHR48100:SF54">
    <property type="entry name" value="PHOSPHATASE SPAC5H10.03-RELATED"/>
    <property type="match status" value="1"/>
</dbReference>
<dbReference type="AlphaFoldDB" id="A0A9P9HCX4"/>
<dbReference type="InterPro" id="IPR013078">
    <property type="entry name" value="His_Pase_superF_clade-1"/>
</dbReference>
<sequence>MPPTIHLVRHGQAVHNLSQANNHLPDPELTALGEEQARGLIPKFPELANVQLIVSSPLRRTIQTALLAFPSQLKRGLQIVALPEVQEVSDMNCDTGSDISVIRAEFEEQPIDFDLVEPGWQIKQGKWAPVVGSIMKRAQVARQWLSERSEIEIVVVSHGSFLHFLTDDWVNSVNDKGTDWDNAEVRSYTFSHDDCEGPVLCETRESREKRGVAPVAPTREEQLEMRRAALKAGIEWGLIQA</sequence>
<dbReference type="RefSeq" id="XP_046050609.1">
    <property type="nucleotide sequence ID" value="XM_046185832.1"/>
</dbReference>
<organism evidence="1 2">
    <name type="scientific">Fusarium redolens</name>
    <dbReference type="NCBI Taxonomy" id="48865"/>
    <lineage>
        <taxon>Eukaryota</taxon>
        <taxon>Fungi</taxon>
        <taxon>Dikarya</taxon>
        <taxon>Ascomycota</taxon>
        <taxon>Pezizomycotina</taxon>
        <taxon>Sordariomycetes</taxon>
        <taxon>Hypocreomycetidae</taxon>
        <taxon>Hypocreales</taxon>
        <taxon>Nectriaceae</taxon>
        <taxon>Fusarium</taxon>
        <taxon>Fusarium redolens species complex</taxon>
    </lineage>
</organism>
<keyword evidence="2" id="KW-1185">Reference proteome</keyword>